<dbReference type="Gene3D" id="3.60.40.10">
    <property type="entry name" value="PPM-type phosphatase domain"/>
    <property type="match status" value="1"/>
</dbReference>
<dbReference type="SMART" id="SM00028">
    <property type="entry name" value="TPR"/>
    <property type="match status" value="1"/>
</dbReference>
<evidence type="ECO:0000256" key="2">
    <source>
        <dbReference type="ARBA" id="ARBA00022803"/>
    </source>
</evidence>
<dbReference type="Pfam" id="PF07719">
    <property type="entry name" value="TPR_2"/>
    <property type="match status" value="1"/>
</dbReference>
<feature type="domain" description="PPM-type phosphatase" evidence="5">
    <location>
        <begin position="3"/>
        <end position="249"/>
    </location>
</feature>
<feature type="repeat" description="TPR" evidence="3">
    <location>
        <begin position="543"/>
        <end position="576"/>
    </location>
</feature>
<dbReference type="PROSITE" id="PS50293">
    <property type="entry name" value="TPR_REGION"/>
    <property type="match status" value="1"/>
</dbReference>
<evidence type="ECO:0000256" key="4">
    <source>
        <dbReference type="SAM" id="Phobius"/>
    </source>
</evidence>
<evidence type="ECO:0000259" key="5">
    <source>
        <dbReference type="PROSITE" id="PS51746"/>
    </source>
</evidence>
<sequence length="601" mass="67620">MKYVAISETGNKRKTNQDNYCIIEEETIFVVADGMGGHKGGETASEIAVTEIQNFYQLGDTIDVTRTDLDADLDQQRLRNLRHAIRQASRAIHKESTIKFEKRGMGTTIVVLQLTDKKAFVAHVGDSRLYRLNGNKIRQITKDHSRLQELLDMEQVTLEEAKNYPFKNVITRALGSGTDIEVDAAMFPYSTQDAFFLCTDGICGVVEDDEIAEIIYEYGGDPQKALQKLGELVDENDSPDNYTGILIVGQDYVTADMDDKSDSETLDTATVLPDEKFEETGPVKISDLEGDVDQLVSPIPELQGFKLYDDQAISASDTPGNSAQEPLLTDQVSEISPAPVPAETVSESDAMDIDHLRDTVAVPKFEMLPDRKPHDMEVTDKISLAELNEEITAVHLEKQGKSLLSPTTKRYLVITILLIILYLTLCTINRLTYWVRYNGETNSLDILQGKFHPFERTAFDSIDVVPSQLWMQMIPDQEIRSALNEGKSFFRSEDMHNFIARFFLDIGLRYLTEGGLKVRLIAVDLFKKGRAYGRKQQINENLLKALYLVGRDHEESGDIEKALKYYNETLELDPDYRDTLERLAKFGAQKKPAPADSDTGQ</sequence>
<keyword evidence="2 3" id="KW-0802">TPR repeat</keyword>
<accession>A0ABV6YSM9</accession>
<dbReference type="Proteomes" id="UP001594351">
    <property type="component" value="Unassembled WGS sequence"/>
</dbReference>
<dbReference type="PROSITE" id="PS50005">
    <property type="entry name" value="TPR"/>
    <property type="match status" value="1"/>
</dbReference>
<dbReference type="InterPro" id="IPR036457">
    <property type="entry name" value="PPM-type-like_dom_sf"/>
</dbReference>
<evidence type="ECO:0000313" key="7">
    <source>
        <dbReference type="Proteomes" id="UP001594351"/>
    </source>
</evidence>
<dbReference type="EMBL" id="JBHPBY010000025">
    <property type="protein sequence ID" value="MFC1849189.1"/>
    <property type="molecule type" value="Genomic_DNA"/>
</dbReference>
<dbReference type="PANTHER" id="PTHR13832">
    <property type="entry name" value="PROTEIN PHOSPHATASE 2C"/>
    <property type="match status" value="1"/>
</dbReference>
<dbReference type="InterPro" id="IPR015655">
    <property type="entry name" value="PP2C"/>
</dbReference>
<keyword evidence="1" id="KW-0677">Repeat</keyword>
<dbReference type="InterPro" id="IPR001932">
    <property type="entry name" value="PPM-type_phosphatase-like_dom"/>
</dbReference>
<comment type="caution">
    <text evidence="6">The sequence shown here is derived from an EMBL/GenBank/DDBJ whole genome shotgun (WGS) entry which is preliminary data.</text>
</comment>
<organism evidence="6 7">
    <name type="scientific">candidate division CSSED10-310 bacterium</name>
    <dbReference type="NCBI Taxonomy" id="2855610"/>
    <lineage>
        <taxon>Bacteria</taxon>
        <taxon>Bacteria division CSSED10-310</taxon>
    </lineage>
</organism>
<dbReference type="SUPFAM" id="SSF48452">
    <property type="entry name" value="TPR-like"/>
    <property type="match status" value="1"/>
</dbReference>
<dbReference type="SMART" id="SM00331">
    <property type="entry name" value="PP2C_SIG"/>
    <property type="match status" value="1"/>
</dbReference>
<gene>
    <name evidence="6" type="ORF">ACFL27_03170</name>
</gene>
<name>A0ABV6YSM9_UNCC1</name>
<dbReference type="CDD" id="cd00143">
    <property type="entry name" value="PP2Cc"/>
    <property type="match status" value="1"/>
</dbReference>
<dbReference type="PROSITE" id="PS51746">
    <property type="entry name" value="PPM_2"/>
    <property type="match status" value="1"/>
</dbReference>
<feature type="transmembrane region" description="Helical" evidence="4">
    <location>
        <begin position="411"/>
        <end position="428"/>
    </location>
</feature>
<dbReference type="PANTHER" id="PTHR13832:SF827">
    <property type="entry name" value="PROTEIN PHOSPHATASE 1L"/>
    <property type="match status" value="1"/>
</dbReference>
<evidence type="ECO:0000256" key="3">
    <source>
        <dbReference type="PROSITE-ProRule" id="PRU00339"/>
    </source>
</evidence>
<dbReference type="SMART" id="SM00332">
    <property type="entry name" value="PP2Cc"/>
    <property type="match status" value="1"/>
</dbReference>
<dbReference type="InterPro" id="IPR019734">
    <property type="entry name" value="TPR_rpt"/>
</dbReference>
<keyword evidence="4" id="KW-0812">Transmembrane</keyword>
<reference evidence="6 7" key="1">
    <citation type="submission" date="2024-09" db="EMBL/GenBank/DDBJ databases">
        <title>Laminarin stimulates single cell rates of sulfate reduction while oxygen inhibits transcriptomic activity in coastal marine sediment.</title>
        <authorList>
            <person name="Lindsay M."/>
            <person name="Orcutt B."/>
            <person name="Emerson D."/>
            <person name="Stepanauskas R."/>
            <person name="D'Angelo T."/>
        </authorList>
    </citation>
    <scope>NUCLEOTIDE SEQUENCE [LARGE SCALE GENOMIC DNA]</scope>
    <source>
        <strain evidence="6">SAG AM-311-K15</strain>
    </source>
</reference>
<dbReference type="SUPFAM" id="SSF81606">
    <property type="entry name" value="PP2C-like"/>
    <property type="match status" value="1"/>
</dbReference>
<evidence type="ECO:0000256" key="1">
    <source>
        <dbReference type="ARBA" id="ARBA00022737"/>
    </source>
</evidence>
<dbReference type="InterPro" id="IPR013105">
    <property type="entry name" value="TPR_2"/>
</dbReference>
<keyword evidence="4" id="KW-1133">Transmembrane helix</keyword>
<keyword evidence="4" id="KW-0472">Membrane</keyword>
<evidence type="ECO:0000313" key="6">
    <source>
        <dbReference type="EMBL" id="MFC1849189.1"/>
    </source>
</evidence>
<protein>
    <submittedName>
        <fullName evidence="6">Protein phosphatase 2C domain-containing protein</fullName>
    </submittedName>
</protein>
<dbReference type="Gene3D" id="1.25.40.10">
    <property type="entry name" value="Tetratricopeptide repeat domain"/>
    <property type="match status" value="1"/>
</dbReference>
<keyword evidence="7" id="KW-1185">Reference proteome</keyword>
<proteinExistence type="predicted"/>
<dbReference type="Pfam" id="PF13672">
    <property type="entry name" value="PP2C_2"/>
    <property type="match status" value="1"/>
</dbReference>
<dbReference type="InterPro" id="IPR011990">
    <property type="entry name" value="TPR-like_helical_dom_sf"/>
</dbReference>